<evidence type="ECO:0000313" key="2">
    <source>
        <dbReference type="EMBL" id="TXB65926.1"/>
    </source>
</evidence>
<reference evidence="2 3" key="1">
    <citation type="submission" date="2019-08" db="EMBL/GenBank/DDBJ databases">
        <title>Genome of Vicingus serpentipes NCIMB 15042.</title>
        <authorList>
            <person name="Bowman J.P."/>
        </authorList>
    </citation>
    <scope>NUCLEOTIDE SEQUENCE [LARGE SCALE GENOMIC DNA]</scope>
    <source>
        <strain evidence="2 3">NCIMB 15042</strain>
    </source>
</reference>
<keyword evidence="3" id="KW-1185">Reference proteome</keyword>
<comment type="caution">
    <text evidence="2">The sequence shown here is derived from an EMBL/GenBank/DDBJ whole genome shotgun (WGS) entry which is preliminary data.</text>
</comment>
<dbReference type="EMBL" id="VOOS01000002">
    <property type="protein sequence ID" value="TXB65926.1"/>
    <property type="molecule type" value="Genomic_DNA"/>
</dbReference>
<keyword evidence="1" id="KW-0812">Transmembrane</keyword>
<feature type="transmembrane region" description="Helical" evidence="1">
    <location>
        <begin position="82"/>
        <end position="104"/>
    </location>
</feature>
<accession>A0A5C6RTW8</accession>
<dbReference type="RefSeq" id="WP_147099232.1">
    <property type="nucleotide sequence ID" value="NZ_VOOS01000002.1"/>
</dbReference>
<gene>
    <name evidence="2" type="ORF">FRY74_04985</name>
</gene>
<feature type="transmembrane region" description="Helical" evidence="1">
    <location>
        <begin position="54"/>
        <end position="70"/>
    </location>
</feature>
<evidence type="ECO:0000256" key="1">
    <source>
        <dbReference type="SAM" id="Phobius"/>
    </source>
</evidence>
<sequence length="180" mass="20641">MKEVGKIREQSYTPKKDKSRRFITLAIFAFFVGTFLIMGFFPITFISLFTTSKLIVLFTVIGFLIPLKIYSKYFHFIKYETIIFNILGVGPFLTGLFLCLNFLFTSNLQTAKYEFNGFKTNSNTVDLLIIENKPELPIEAFNCPPEILHQMKGNILKITTGDGLFGFGVIKDREIIAKDY</sequence>
<protein>
    <submittedName>
        <fullName evidence="2">Uncharacterized protein</fullName>
    </submittedName>
</protein>
<dbReference type="AlphaFoldDB" id="A0A5C6RTW8"/>
<name>A0A5C6RTW8_9FLAO</name>
<feature type="transmembrane region" description="Helical" evidence="1">
    <location>
        <begin position="21"/>
        <end position="48"/>
    </location>
</feature>
<keyword evidence="1" id="KW-1133">Transmembrane helix</keyword>
<evidence type="ECO:0000313" key="3">
    <source>
        <dbReference type="Proteomes" id="UP000321721"/>
    </source>
</evidence>
<dbReference type="Proteomes" id="UP000321721">
    <property type="component" value="Unassembled WGS sequence"/>
</dbReference>
<organism evidence="2 3">
    <name type="scientific">Vicingus serpentipes</name>
    <dbReference type="NCBI Taxonomy" id="1926625"/>
    <lineage>
        <taxon>Bacteria</taxon>
        <taxon>Pseudomonadati</taxon>
        <taxon>Bacteroidota</taxon>
        <taxon>Flavobacteriia</taxon>
        <taxon>Flavobacteriales</taxon>
        <taxon>Vicingaceae</taxon>
        <taxon>Vicingus</taxon>
    </lineage>
</organism>
<proteinExistence type="predicted"/>
<keyword evidence="1" id="KW-0472">Membrane</keyword>